<protein>
    <submittedName>
        <fullName evidence="2">Uncharacterized protein</fullName>
    </submittedName>
</protein>
<accession>A0ABD1VZ46</accession>
<keyword evidence="3" id="KW-1185">Reference proteome</keyword>
<organism evidence="2 3">
    <name type="scientific">Abeliophyllum distichum</name>
    <dbReference type="NCBI Taxonomy" id="126358"/>
    <lineage>
        <taxon>Eukaryota</taxon>
        <taxon>Viridiplantae</taxon>
        <taxon>Streptophyta</taxon>
        <taxon>Embryophyta</taxon>
        <taxon>Tracheophyta</taxon>
        <taxon>Spermatophyta</taxon>
        <taxon>Magnoliopsida</taxon>
        <taxon>eudicotyledons</taxon>
        <taxon>Gunneridae</taxon>
        <taxon>Pentapetalae</taxon>
        <taxon>asterids</taxon>
        <taxon>lamiids</taxon>
        <taxon>Lamiales</taxon>
        <taxon>Oleaceae</taxon>
        <taxon>Forsythieae</taxon>
        <taxon>Abeliophyllum</taxon>
    </lineage>
</organism>
<reference evidence="3" key="1">
    <citation type="submission" date="2024-07" db="EMBL/GenBank/DDBJ databases">
        <title>Two chromosome-level genome assemblies of Korean endemic species Abeliophyllum distichum and Forsythia ovata (Oleaceae).</title>
        <authorList>
            <person name="Jang H."/>
        </authorList>
    </citation>
    <scope>NUCLEOTIDE SEQUENCE [LARGE SCALE GENOMIC DNA]</scope>
</reference>
<dbReference type="Proteomes" id="UP001604336">
    <property type="component" value="Unassembled WGS sequence"/>
</dbReference>
<feature type="region of interest" description="Disordered" evidence="1">
    <location>
        <begin position="39"/>
        <end position="63"/>
    </location>
</feature>
<evidence type="ECO:0000256" key="1">
    <source>
        <dbReference type="SAM" id="MobiDB-lite"/>
    </source>
</evidence>
<proteinExistence type="predicted"/>
<gene>
    <name evidence="2" type="ORF">Adt_03660</name>
</gene>
<sequence>MASANKSLPNNGKLLPQLGLSFCKRVILTQEQSPISTSSYIGRASSTPYKGQASSSGHGTSWVKSNIKPRIKLKVPRHSYTRASPLHLRHGTSWAKPNIKHCLILEGHLQTS</sequence>
<dbReference type="EMBL" id="JBFOLK010000001">
    <property type="protein sequence ID" value="KAL2542682.1"/>
    <property type="molecule type" value="Genomic_DNA"/>
</dbReference>
<name>A0ABD1VZ46_9LAMI</name>
<evidence type="ECO:0000313" key="2">
    <source>
        <dbReference type="EMBL" id="KAL2542682.1"/>
    </source>
</evidence>
<comment type="caution">
    <text evidence="2">The sequence shown here is derived from an EMBL/GenBank/DDBJ whole genome shotgun (WGS) entry which is preliminary data.</text>
</comment>
<evidence type="ECO:0000313" key="3">
    <source>
        <dbReference type="Proteomes" id="UP001604336"/>
    </source>
</evidence>
<dbReference type="AlphaFoldDB" id="A0ABD1VZ46"/>